<gene>
    <name evidence="2" type="ordered locus">Caul_3815</name>
</gene>
<dbReference type="STRING" id="366602.Caul_3815"/>
<reference evidence="2" key="1">
    <citation type="submission" date="2008-01" db="EMBL/GenBank/DDBJ databases">
        <title>Complete sequence of chromosome of Caulobacter sp. K31.</title>
        <authorList>
            <consortium name="US DOE Joint Genome Institute"/>
            <person name="Copeland A."/>
            <person name="Lucas S."/>
            <person name="Lapidus A."/>
            <person name="Barry K."/>
            <person name="Glavina del Rio T."/>
            <person name="Dalin E."/>
            <person name="Tice H."/>
            <person name="Pitluck S."/>
            <person name="Bruce D."/>
            <person name="Goodwin L."/>
            <person name="Thompson L.S."/>
            <person name="Brettin T."/>
            <person name="Detter J.C."/>
            <person name="Han C."/>
            <person name="Schmutz J."/>
            <person name="Larimer F."/>
            <person name="Land M."/>
            <person name="Hauser L."/>
            <person name="Kyrpides N."/>
            <person name="Kim E."/>
            <person name="Stephens C."/>
            <person name="Richardson P."/>
        </authorList>
    </citation>
    <scope>NUCLEOTIDE SEQUENCE [LARGE SCALE GENOMIC DNA]</scope>
    <source>
        <strain evidence="2">K31</strain>
    </source>
</reference>
<name>B0SV51_CAUSK</name>
<dbReference type="HOGENOM" id="CLU_111973_3_0_5"/>
<accession>B0SV51</accession>
<evidence type="ECO:0000259" key="1">
    <source>
        <dbReference type="Pfam" id="PF10074"/>
    </source>
</evidence>
<dbReference type="EMBL" id="CP000927">
    <property type="protein sequence ID" value="ABZ72941.1"/>
    <property type="molecule type" value="Genomic_DNA"/>
</dbReference>
<dbReference type="KEGG" id="cak:Caul_3815"/>
<sequence length="124" mass="13990">MIALSASAPGVPLAAVIPLDEDTLDRLAALTRFWAGLRRPPAPPDDRVTPQRRRRLQQMLRVIDARQAGETYRAIAQTLFPKHRIDPASWAGDALRETIIRLARDGFKLVDGGYRTILRRPRRS</sequence>
<dbReference type="InterPro" id="IPR018754">
    <property type="entry name" value="RovC-like_DNA-bd"/>
</dbReference>
<evidence type="ECO:0000313" key="2">
    <source>
        <dbReference type="EMBL" id="ABZ72941.1"/>
    </source>
</evidence>
<dbReference type="AlphaFoldDB" id="B0SV51"/>
<feature type="domain" description="T6SS Transcription factor RovC-like DNA binding" evidence="1">
    <location>
        <begin position="16"/>
        <end position="119"/>
    </location>
</feature>
<dbReference type="eggNOG" id="COG5419">
    <property type="taxonomic scope" value="Bacteria"/>
</dbReference>
<protein>
    <recommendedName>
        <fullName evidence="1">T6SS Transcription factor RovC-like DNA binding domain-containing protein</fullName>
    </recommendedName>
</protein>
<proteinExistence type="predicted"/>
<organism evidence="2">
    <name type="scientific">Caulobacter sp. (strain K31)</name>
    <dbReference type="NCBI Taxonomy" id="366602"/>
    <lineage>
        <taxon>Bacteria</taxon>
        <taxon>Pseudomonadati</taxon>
        <taxon>Pseudomonadota</taxon>
        <taxon>Alphaproteobacteria</taxon>
        <taxon>Caulobacterales</taxon>
        <taxon>Caulobacteraceae</taxon>
        <taxon>Caulobacter</taxon>
    </lineage>
</organism>
<dbReference type="Pfam" id="PF10074">
    <property type="entry name" value="RovC_DNA-bd"/>
    <property type="match status" value="1"/>
</dbReference>